<dbReference type="AlphaFoldDB" id="A0AA86S704"/>
<keyword evidence="2" id="KW-1133">Transmembrane helix</keyword>
<feature type="region of interest" description="Disordered" evidence="1">
    <location>
        <begin position="232"/>
        <end position="253"/>
    </location>
</feature>
<accession>A0AA86S704</accession>
<evidence type="ECO:0008006" key="5">
    <source>
        <dbReference type="Google" id="ProtNLM"/>
    </source>
</evidence>
<keyword evidence="2" id="KW-0472">Membrane</keyword>
<sequence>MEKEQFEFVLVPLGLLVFFIYHIWLVYHIVHNPVRTVIGLNAESRHQWVLAMMSDPMKNGVLAVQTIRNNIMASTLLSTTAITLSSLIGIFASSSWSDDTPLIPYGRTSIKHISVTICFLIAFLCNVQSIRYYCHVSFLITAPTIRDKREYMEYISVTLNRGNHAWSIGLRAFYLSFAFFLWIYGPIPMFTCCCLTSLVLFFLDTTAKITRNLHSSNSFRKERGTRDVESALEPDYHPLPGNNLCQNSDVNHV</sequence>
<dbReference type="PANTHER" id="PTHR31168:SF33">
    <property type="entry name" value="PROTEIN, PUTATIVE-RELATED"/>
    <property type="match status" value="1"/>
</dbReference>
<dbReference type="InterPro" id="IPR006747">
    <property type="entry name" value="DUF599"/>
</dbReference>
<dbReference type="Proteomes" id="UP001189624">
    <property type="component" value="Chromosome 3"/>
</dbReference>
<protein>
    <recommendedName>
        <fullName evidence="5">Transmembrane protein</fullName>
    </recommendedName>
</protein>
<evidence type="ECO:0000256" key="2">
    <source>
        <dbReference type="SAM" id="Phobius"/>
    </source>
</evidence>
<evidence type="ECO:0000313" key="4">
    <source>
        <dbReference type="Proteomes" id="UP001189624"/>
    </source>
</evidence>
<organism evidence="3 4">
    <name type="scientific">Sphenostylis stenocarpa</name>
    <dbReference type="NCBI Taxonomy" id="92480"/>
    <lineage>
        <taxon>Eukaryota</taxon>
        <taxon>Viridiplantae</taxon>
        <taxon>Streptophyta</taxon>
        <taxon>Embryophyta</taxon>
        <taxon>Tracheophyta</taxon>
        <taxon>Spermatophyta</taxon>
        <taxon>Magnoliopsida</taxon>
        <taxon>eudicotyledons</taxon>
        <taxon>Gunneridae</taxon>
        <taxon>Pentapetalae</taxon>
        <taxon>rosids</taxon>
        <taxon>fabids</taxon>
        <taxon>Fabales</taxon>
        <taxon>Fabaceae</taxon>
        <taxon>Papilionoideae</taxon>
        <taxon>50 kb inversion clade</taxon>
        <taxon>NPAAA clade</taxon>
        <taxon>indigoferoid/millettioid clade</taxon>
        <taxon>Phaseoleae</taxon>
        <taxon>Sphenostylis</taxon>
    </lineage>
</organism>
<keyword evidence="2" id="KW-0812">Transmembrane</keyword>
<feature type="transmembrane region" description="Helical" evidence="2">
    <location>
        <begin position="179"/>
        <end position="203"/>
    </location>
</feature>
<name>A0AA86S704_9FABA</name>
<feature type="transmembrane region" description="Helical" evidence="2">
    <location>
        <begin position="71"/>
        <end position="92"/>
    </location>
</feature>
<reference evidence="3" key="1">
    <citation type="submission" date="2023-10" db="EMBL/GenBank/DDBJ databases">
        <authorList>
            <person name="Domelevo Entfellner J.-B."/>
        </authorList>
    </citation>
    <scope>NUCLEOTIDE SEQUENCE</scope>
</reference>
<feature type="transmembrane region" description="Helical" evidence="2">
    <location>
        <begin position="7"/>
        <end position="27"/>
    </location>
</feature>
<proteinExistence type="predicted"/>
<gene>
    <name evidence="3" type="ORF">AYBTSS11_LOCUS7618</name>
</gene>
<dbReference type="PANTHER" id="PTHR31168">
    <property type="entry name" value="OS02G0292800 PROTEIN"/>
    <property type="match status" value="1"/>
</dbReference>
<keyword evidence="4" id="KW-1185">Reference proteome</keyword>
<evidence type="ECO:0000256" key="1">
    <source>
        <dbReference type="SAM" id="MobiDB-lite"/>
    </source>
</evidence>
<feature type="compositionally biased region" description="Polar residues" evidence="1">
    <location>
        <begin position="243"/>
        <end position="253"/>
    </location>
</feature>
<dbReference type="EMBL" id="OY731400">
    <property type="protein sequence ID" value="CAJ1936709.1"/>
    <property type="molecule type" value="Genomic_DNA"/>
</dbReference>
<feature type="transmembrane region" description="Helical" evidence="2">
    <location>
        <begin position="113"/>
        <end position="133"/>
    </location>
</feature>
<evidence type="ECO:0000313" key="3">
    <source>
        <dbReference type="EMBL" id="CAJ1936709.1"/>
    </source>
</evidence>
<dbReference type="Pfam" id="PF04654">
    <property type="entry name" value="DUF599"/>
    <property type="match status" value="1"/>
</dbReference>
<dbReference type="Gramene" id="rna-AYBTSS11_LOCUS7618">
    <property type="protein sequence ID" value="CAJ1936709.1"/>
    <property type="gene ID" value="gene-AYBTSS11_LOCUS7618"/>
</dbReference>